<reference evidence="1 2" key="1">
    <citation type="submission" date="2020-10" db="EMBL/GenBank/DDBJ databases">
        <title>Genomic Encyclopedia of Type Strains, Phase IV (KMG-IV): sequencing the most valuable type-strain genomes for metagenomic binning, comparative biology and taxonomic classification.</title>
        <authorList>
            <person name="Goeker M."/>
        </authorList>
    </citation>
    <scope>NUCLEOTIDE SEQUENCE [LARGE SCALE GENOMIC DNA]</scope>
    <source>
        <strain evidence="1 2">DSM 4194</strain>
    </source>
</reference>
<evidence type="ECO:0000313" key="2">
    <source>
        <dbReference type="Proteomes" id="UP000639010"/>
    </source>
</evidence>
<evidence type="ECO:0000313" key="1">
    <source>
        <dbReference type="EMBL" id="MBE1426627.1"/>
    </source>
</evidence>
<organism evidence="1 2">
    <name type="scientific">Desulfomicrobium macestii</name>
    <dbReference type="NCBI Taxonomy" id="90731"/>
    <lineage>
        <taxon>Bacteria</taxon>
        <taxon>Pseudomonadati</taxon>
        <taxon>Thermodesulfobacteriota</taxon>
        <taxon>Desulfovibrionia</taxon>
        <taxon>Desulfovibrionales</taxon>
        <taxon>Desulfomicrobiaceae</taxon>
        <taxon>Desulfomicrobium</taxon>
    </lineage>
</organism>
<protein>
    <recommendedName>
        <fullName evidence="3">Methyltransferase domain-containing protein</fullName>
    </recommendedName>
</protein>
<dbReference type="SUPFAM" id="SSF53335">
    <property type="entry name" value="S-adenosyl-L-methionine-dependent methyltransferases"/>
    <property type="match status" value="1"/>
</dbReference>
<dbReference type="EMBL" id="JADBGG010000030">
    <property type="protein sequence ID" value="MBE1426627.1"/>
    <property type="molecule type" value="Genomic_DNA"/>
</dbReference>
<keyword evidence="2" id="KW-1185">Reference proteome</keyword>
<dbReference type="RefSeq" id="WP_192624554.1">
    <property type="nucleotide sequence ID" value="NZ_JADBGG010000030.1"/>
</dbReference>
<sequence>MNGLYYTEDSSWDHTIPTYLQDVLFSAGSLGARYCQLREDAKSNLHSDLDKIRCYLGTYFPRSFCESYNLHSLLLGLAPLRRTWNAKAELNVLDFGSGTGGNLCGLVHALASLGFRAKLNVYSIDGNKEALSLQAGILDHVRHNVGMRVEQHRIHKIFSNDPSTFSREFHGIMGELPQKFDLVMAWKSISELFIADRTSINASYGHFLEACAPRLACHGVISMLDVTIKSRGRWLPTVMTQELSRFVHQNEGTELIMPFGCAQKQGPCSLAGCYPKFNFPVAHRQCGNDRTKFSYFAIGNSGLASSIRDILPNAMPCPEECGRNCVPYPGPPLRFTEMR</sequence>
<proteinExistence type="predicted"/>
<gene>
    <name evidence="1" type="ORF">H4684_003293</name>
</gene>
<evidence type="ECO:0008006" key="3">
    <source>
        <dbReference type="Google" id="ProtNLM"/>
    </source>
</evidence>
<accession>A0ABR9H7E8</accession>
<comment type="caution">
    <text evidence="1">The sequence shown here is derived from an EMBL/GenBank/DDBJ whole genome shotgun (WGS) entry which is preliminary data.</text>
</comment>
<dbReference type="Proteomes" id="UP000639010">
    <property type="component" value="Unassembled WGS sequence"/>
</dbReference>
<dbReference type="InterPro" id="IPR029063">
    <property type="entry name" value="SAM-dependent_MTases_sf"/>
</dbReference>
<dbReference type="Gene3D" id="3.40.50.150">
    <property type="entry name" value="Vaccinia Virus protein VP39"/>
    <property type="match status" value="1"/>
</dbReference>
<name>A0ABR9H7E8_9BACT</name>